<sequence>MAATPHPEPEHGGSVVRNRASLLQMLDDIDREGWDGPTGTTLLTYLRERVVRPLAISVGLRGAAASQAESTAWQALWVELTKPGLRHATSPWGVLGQVARRQLLGEIVAARFATNDRRAWKLEVASREGTVGPAISLDLLLEAGWEPVADETDPGNSTDDAGLETAARRALVLVGWNEQEASSILSAVLEAPGTRVDDRTRFPGWRAMASSVGIPAWQARRLTIALRGTSDWPGVLARIVAEGPQVIDSPVVRTALMATRRHSYRSPVLAARNVEEALADALPQRRVG</sequence>
<dbReference type="Proteomes" id="UP000321118">
    <property type="component" value="Unassembled WGS sequence"/>
</dbReference>
<organism evidence="1 2">
    <name type="scientific">Cellulomonas xylanilytica</name>
    <dbReference type="NCBI Taxonomy" id="233583"/>
    <lineage>
        <taxon>Bacteria</taxon>
        <taxon>Bacillati</taxon>
        <taxon>Actinomycetota</taxon>
        <taxon>Actinomycetes</taxon>
        <taxon>Micrococcales</taxon>
        <taxon>Cellulomonadaceae</taxon>
        <taxon>Cellulomonas</taxon>
    </lineage>
</organism>
<evidence type="ECO:0000313" key="2">
    <source>
        <dbReference type="Proteomes" id="UP000321118"/>
    </source>
</evidence>
<keyword evidence="2" id="KW-1185">Reference proteome</keyword>
<name>A0A510UZ19_9CELL</name>
<protein>
    <submittedName>
        <fullName evidence="1">Uncharacterized protein</fullName>
    </submittedName>
</protein>
<evidence type="ECO:0000313" key="1">
    <source>
        <dbReference type="EMBL" id="GEK19912.1"/>
    </source>
</evidence>
<gene>
    <name evidence="1" type="ORF">CXY01_04320</name>
</gene>
<dbReference type="AlphaFoldDB" id="A0A510UZ19"/>
<dbReference type="RefSeq" id="WP_146925396.1">
    <property type="nucleotide sequence ID" value="NZ_BJUB01000001.1"/>
</dbReference>
<reference evidence="1 2" key="1">
    <citation type="submission" date="2019-07" db="EMBL/GenBank/DDBJ databases">
        <title>Whole genome shotgun sequence of Cellulomonas xylanilytica NBRC 101102.</title>
        <authorList>
            <person name="Hosoyama A."/>
            <person name="Uohara A."/>
            <person name="Ohji S."/>
            <person name="Ichikawa N."/>
        </authorList>
    </citation>
    <scope>NUCLEOTIDE SEQUENCE [LARGE SCALE GENOMIC DNA]</scope>
    <source>
        <strain evidence="1 2">NBRC 101102</strain>
    </source>
</reference>
<comment type="caution">
    <text evidence="1">The sequence shown here is derived from an EMBL/GenBank/DDBJ whole genome shotgun (WGS) entry which is preliminary data.</text>
</comment>
<dbReference type="EMBL" id="BJUB01000001">
    <property type="protein sequence ID" value="GEK19912.1"/>
    <property type="molecule type" value="Genomic_DNA"/>
</dbReference>
<proteinExistence type="predicted"/>
<accession>A0A510UZ19</accession>
<dbReference type="OrthoDB" id="4818087at2"/>